<dbReference type="GO" id="GO:0005737">
    <property type="term" value="C:cytoplasm"/>
    <property type="evidence" value="ECO:0007669"/>
    <property type="project" value="TreeGrafter"/>
</dbReference>
<dbReference type="PROSITE" id="PS00108">
    <property type="entry name" value="PROTEIN_KINASE_ST"/>
    <property type="match status" value="1"/>
</dbReference>
<keyword evidence="2" id="KW-0723">Serine/threonine-protein kinase</keyword>
<feature type="compositionally biased region" description="Polar residues" evidence="8">
    <location>
        <begin position="1200"/>
        <end position="1211"/>
    </location>
</feature>
<feature type="compositionally biased region" description="Polar residues" evidence="8">
    <location>
        <begin position="296"/>
        <end position="308"/>
    </location>
</feature>
<feature type="compositionally biased region" description="Polar residues" evidence="8">
    <location>
        <begin position="406"/>
        <end position="440"/>
    </location>
</feature>
<dbReference type="CDD" id="cd14210">
    <property type="entry name" value="PKc_DYRK"/>
    <property type="match status" value="1"/>
</dbReference>
<gene>
    <name evidence="10" type="ORF">CVT24_005730</name>
</gene>
<feature type="compositionally biased region" description="Low complexity" evidence="8">
    <location>
        <begin position="631"/>
        <end position="643"/>
    </location>
</feature>
<evidence type="ECO:0000256" key="1">
    <source>
        <dbReference type="ARBA" id="ARBA00008867"/>
    </source>
</evidence>
<dbReference type="GO" id="GO:0005856">
    <property type="term" value="C:cytoskeleton"/>
    <property type="evidence" value="ECO:0007669"/>
    <property type="project" value="TreeGrafter"/>
</dbReference>
<dbReference type="Proteomes" id="UP000284842">
    <property type="component" value="Unassembled WGS sequence"/>
</dbReference>
<feature type="compositionally biased region" description="Low complexity" evidence="8">
    <location>
        <begin position="1228"/>
        <end position="1245"/>
    </location>
</feature>
<feature type="compositionally biased region" description="Polar residues" evidence="8">
    <location>
        <begin position="1169"/>
        <end position="1192"/>
    </location>
</feature>
<feature type="compositionally biased region" description="Polar residues" evidence="8">
    <location>
        <begin position="677"/>
        <end position="695"/>
    </location>
</feature>
<evidence type="ECO:0000259" key="9">
    <source>
        <dbReference type="PROSITE" id="PS50011"/>
    </source>
</evidence>
<proteinExistence type="inferred from homology"/>
<feature type="region of interest" description="Disordered" evidence="8">
    <location>
        <begin position="1772"/>
        <end position="1848"/>
    </location>
</feature>
<accession>A0A409VCX8</accession>
<keyword evidence="3" id="KW-0808">Transferase</keyword>
<feature type="compositionally biased region" description="Basic and acidic residues" evidence="8">
    <location>
        <begin position="978"/>
        <end position="1026"/>
    </location>
</feature>
<evidence type="ECO:0000256" key="6">
    <source>
        <dbReference type="ARBA" id="ARBA00022840"/>
    </source>
</evidence>
<feature type="compositionally biased region" description="Low complexity" evidence="8">
    <location>
        <begin position="894"/>
        <end position="909"/>
    </location>
</feature>
<feature type="compositionally biased region" description="Polar residues" evidence="8">
    <location>
        <begin position="917"/>
        <end position="955"/>
    </location>
</feature>
<dbReference type="Gene3D" id="3.30.200.20">
    <property type="entry name" value="Phosphorylase Kinase, domain 1"/>
    <property type="match status" value="1"/>
</dbReference>
<evidence type="ECO:0000256" key="2">
    <source>
        <dbReference type="ARBA" id="ARBA00022527"/>
    </source>
</evidence>
<feature type="compositionally biased region" description="Low complexity" evidence="8">
    <location>
        <begin position="766"/>
        <end position="785"/>
    </location>
</feature>
<dbReference type="InterPro" id="IPR008271">
    <property type="entry name" value="Ser/Thr_kinase_AS"/>
</dbReference>
<feature type="compositionally biased region" description="Low complexity" evidence="8">
    <location>
        <begin position="480"/>
        <end position="501"/>
    </location>
</feature>
<evidence type="ECO:0000313" key="11">
    <source>
        <dbReference type="Proteomes" id="UP000284842"/>
    </source>
</evidence>
<sequence>MSAPPSPHLAHSNKKNHRPAALDIPEDERKAISDAEVRYTREHSTQQQVQQHQQFHVNITLPEDTSIDNEQPVSRSASATSSLDPYYFGVQSETESPTHQVPPPLPQHYLSTTPDHPIPNEPMTPARNPAMIDRRGLVGVGELATPRWARSDNTHFQEQSLPTDSELESYEVVVPEEIEPDLPDSPWTIEAIDGESSEREELQEIKAPPRSLRTRPSIADESGGEEILYPRNVTAPVSELPKVKTDRVEDQTPKVSRTTERTTVLDASLSMSPPSAFNQSTRKARKRTSDEFEMDQTGSLVSKSTGTPLSKDKTKEEKASVRKHRSLNVSTSSSSSKTKERRRESVGLAISSTNPRSPAAIKSPERHVRQGSAGSVPSHAPDNHHARRVHTTDFSHLPPSPSSSSIQQFLRQTTSGAPSQPSSLHRPSKDSLQMQGSPNVAHSLLRGTQEGWSALNDDDAAEALRKLDGLTGRSARARASIGSLGRPSSSSRPGTPRKSGSQWEGMSASDSGKSKRGSGNMKDASTKDKMDPNRSIGPSVTSDLLEGMDAASGIAVSSDEQASGSAALDKTPKKSSANARLSFTPKRGSTSSTTYTSTPSSRDSASMSAGTSVTSMSATSGRQSSSKGRRNSASSDISSVHSIDALKDRVASIAVNGEGNEDDNVPPVPPLPKDLSTYRSPPHTSSSLAFPTTSIPPDDPKDKVMTNDNQPTRNISLEVPTYTSPSVASPPASAHYHSSSANESSPAVPKTPSKKWSFSALNLKISGSPSSASSGKSSFPLSPRSVTFGHQLRKSTSKDKASTSSKGPWSPSQPDAMASAGSLASLSSVGSVHTPAQVLTTAKTPEATHHSSRPGTSSSASTNHTTSALAPPPPPGPLSPSSSIRRSHTKRLTPSSIPFFRRSSSQSMQMPPPPTVPNASSSPPYNSMLSTGQNTVKSTSPSHDYSSASISTPGTSHKKSGGLLGLPSLLKSTSRRSLHSDAKDAAKEAQRAKDAARESEKEKQKMEKLEKERQKKEDKEKDRNESRISGIINRKRGKTLSSTDPRKPKSPVNMPPMQITAIEPVTAQRVAKLKASTSSSVSSPSSVSNRTSTSSSSSRLTSQTISSMQKQSDTSLRSRNQLPTIAGSPSVATSGTSSTQTLKEGPPSTLMNSVSGLPKETPTKIPRISSRTSATASPPMKTSGSALATRRTSGLAAPSANASPTSVSTNEFGVLDSEDGATPKVRQPSSVRASPSTAAPATNSRVPRQSTVSSTTASTRKNRESMSFIGLRKSSTNSVTSLATHATSAESSAPPATAPSTSSHRFSVLSPSKGLKLLGPKSSTRASTSTVTPSGRTSGSPSSGRHSASTPSPAPSVVDEEELLGDEEMLHYIRRQHAKKVAAGASQEDLDEMLKFPEPIAPARPSSPASILKGPQAAALSDYEKKEIWDYPNVYCVGSRSRKRLQVINDGTNNFGYDDERGDYLIVNHDHLAYRYEIMGTLGKGSFGQVLHCRDHCTGESVAVKIIRNKKRFHHQALVEIKILDNLRKWDAEEKHHVIKMTEHFYFRSHLCIATELLSINLYELIKANGFVGFTTTLIRRFTSQMLASLSLMRNHRIVHCDLKPENVLLRHPAKSAIKVIDFGSSCFEHEKIYTYIQSRFYRSPEVILGMNYHMAIDMWSLGCILAELYTGFPIFPGENEQEQLSCIMEVLGVPDKEFINRSSRRKLFFDTSGAPRAVVNSKGRRRRPGTKTLAQVLRCNDEEFVDFVAKCLVWDPERRLKPQAAMRHPFMVAGRKLRPQNSITNPPSSSNGRGSKVTETPKKSLISAPTPLTARTSRTTVNVPTTPSSSHSQSLATGSSTTSRSYRTQTQNLSLSFNSSRTLSGYGVCSSF</sequence>
<dbReference type="InterPro" id="IPR011009">
    <property type="entry name" value="Kinase-like_dom_sf"/>
</dbReference>
<dbReference type="InterPro" id="IPR050494">
    <property type="entry name" value="Ser_Thr_dual-spec_kinase"/>
</dbReference>
<feature type="compositionally biased region" description="Basic and acidic residues" evidence="8">
    <location>
        <begin position="310"/>
        <end position="320"/>
    </location>
</feature>
<evidence type="ECO:0000256" key="5">
    <source>
        <dbReference type="ARBA" id="ARBA00022777"/>
    </source>
</evidence>
<dbReference type="Gene3D" id="1.10.510.10">
    <property type="entry name" value="Transferase(Phosphotransferase) domain 1"/>
    <property type="match status" value="1"/>
</dbReference>
<dbReference type="STRING" id="181874.A0A409VCX8"/>
<dbReference type="GO" id="GO:0004674">
    <property type="term" value="F:protein serine/threonine kinase activity"/>
    <property type="evidence" value="ECO:0007669"/>
    <property type="project" value="UniProtKB-KW"/>
</dbReference>
<evidence type="ECO:0000313" key="10">
    <source>
        <dbReference type="EMBL" id="PPQ63185.1"/>
    </source>
</evidence>
<feature type="compositionally biased region" description="Low complexity" evidence="8">
    <location>
        <begin position="819"/>
        <end position="832"/>
    </location>
</feature>
<feature type="compositionally biased region" description="Polar residues" evidence="8">
    <location>
        <begin position="269"/>
        <end position="281"/>
    </location>
</feature>
<dbReference type="PANTHER" id="PTHR24058:SF22">
    <property type="entry name" value="DUAL SPECIFICITY TYROSINE-PHOSPHORYLATION-REGULATED KINASE 4"/>
    <property type="match status" value="1"/>
</dbReference>
<feature type="compositionally biased region" description="Low complexity" evidence="8">
    <location>
        <begin position="589"/>
        <end position="601"/>
    </location>
</feature>
<keyword evidence="11" id="KW-1185">Reference proteome</keyword>
<dbReference type="InterPro" id="IPR017441">
    <property type="entry name" value="Protein_kinase_ATP_BS"/>
</dbReference>
<dbReference type="SMART" id="SM00220">
    <property type="entry name" value="S_TKc"/>
    <property type="match status" value="1"/>
</dbReference>
<dbReference type="FunFam" id="1.10.510.10:FF:000112">
    <property type="entry name" value="Putative dual specificity tyrosine-phosphorylation-regulated kinase 2"/>
    <property type="match status" value="1"/>
</dbReference>
<feature type="compositionally biased region" description="Polar residues" evidence="8">
    <location>
        <begin position="706"/>
        <end position="715"/>
    </location>
</feature>
<feature type="compositionally biased region" description="Low complexity" evidence="8">
    <location>
        <begin position="1280"/>
        <end position="1303"/>
    </location>
</feature>
<dbReference type="InterPro" id="IPR000719">
    <property type="entry name" value="Prot_kinase_dom"/>
</dbReference>
<feature type="region of interest" description="Disordered" evidence="8">
    <location>
        <begin position="1"/>
        <end position="27"/>
    </location>
</feature>
<feature type="compositionally biased region" description="Polar residues" evidence="8">
    <location>
        <begin position="1780"/>
        <end position="1794"/>
    </location>
</feature>
<feature type="compositionally biased region" description="Low complexity" evidence="8">
    <location>
        <begin position="1327"/>
        <end position="1357"/>
    </location>
</feature>
<comment type="caution">
    <text evidence="10">The sequence shown here is derived from an EMBL/GenBank/DDBJ whole genome shotgun (WGS) entry which is preliminary data.</text>
</comment>
<evidence type="ECO:0000256" key="7">
    <source>
        <dbReference type="PROSITE-ProRule" id="PRU10141"/>
    </source>
</evidence>
<feature type="compositionally biased region" description="Polar residues" evidence="8">
    <location>
        <begin position="1108"/>
        <end position="1123"/>
    </location>
</feature>
<dbReference type="OrthoDB" id="9332038at2759"/>
<dbReference type="PROSITE" id="PS00107">
    <property type="entry name" value="PROTEIN_KINASE_ATP"/>
    <property type="match status" value="1"/>
</dbReference>
<feature type="compositionally biased region" description="Low complexity" evidence="8">
    <location>
        <begin position="1816"/>
        <end position="1833"/>
    </location>
</feature>
<feature type="compositionally biased region" description="Polar residues" evidence="8">
    <location>
        <begin position="1130"/>
        <end position="1142"/>
    </location>
</feature>
<dbReference type="GO" id="GO:0005524">
    <property type="term" value="F:ATP binding"/>
    <property type="evidence" value="ECO:0007669"/>
    <property type="project" value="UniProtKB-UniRule"/>
</dbReference>
<dbReference type="EMBL" id="NHTK01006129">
    <property type="protein sequence ID" value="PPQ63185.1"/>
    <property type="molecule type" value="Genomic_DNA"/>
</dbReference>
<keyword evidence="5" id="KW-0418">Kinase</keyword>
<feature type="compositionally biased region" description="Basic and acidic residues" evidence="8">
    <location>
        <begin position="241"/>
        <end position="260"/>
    </location>
</feature>
<dbReference type="SUPFAM" id="SSF56112">
    <property type="entry name" value="Protein kinase-like (PK-like)"/>
    <property type="match status" value="1"/>
</dbReference>
<protein>
    <recommendedName>
        <fullName evidence="9">Protein kinase domain-containing protein</fullName>
    </recommendedName>
</protein>
<feature type="region of interest" description="Disordered" evidence="8">
    <location>
        <begin position="62"/>
        <end position="129"/>
    </location>
</feature>
<organism evidence="10 11">
    <name type="scientific">Panaeolus cyanescens</name>
    <dbReference type="NCBI Taxonomy" id="181874"/>
    <lineage>
        <taxon>Eukaryota</taxon>
        <taxon>Fungi</taxon>
        <taxon>Dikarya</taxon>
        <taxon>Basidiomycota</taxon>
        <taxon>Agaricomycotina</taxon>
        <taxon>Agaricomycetes</taxon>
        <taxon>Agaricomycetidae</taxon>
        <taxon>Agaricales</taxon>
        <taxon>Agaricineae</taxon>
        <taxon>Galeropsidaceae</taxon>
        <taxon>Panaeolus</taxon>
    </lineage>
</organism>
<evidence type="ECO:0000256" key="3">
    <source>
        <dbReference type="ARBA" id="ARBA00022679"/>
    </source>
</evidence>
<feature type="compositionally biased region" description="Low complexity" evidence="8">
    <location>
        <begin position="853"/>
        <end position="869"/>
    </location>
</feature>
<feature type="compositionally biased region" description="Polar residues" evidence="8">
    <location>
        <begin position="502"/>
        <end position="511"/>
    </location>
</feature>
<evidence type="ECO:0000256" key="8">
    <source>
        <dbReference type="SAM" id="MobiDB-lite"/>
    </source>
</evidence>
<dbReference type="Pfam" id="PF00069">
    <property type="entry name" value="Pkinase"/>
    <property type="match status" value="1"/>
</dbReference>
<reference evidence="10 11" key="1">
    <citation type="journal article" date="2018" name="Evol. Lett.">
        <title>Horizontal gene cluster transfer increased hallucinogenic mushroom diversity.</title>
        <authorList>
            <person name="Reynolds H.T."/>
            <person name="Vijayakumar V."/>
            <person name="Gluck-Thaler E."/>
            <person name="Korotkin H.B."/>
            <person name="Matheny P.B."/>
            <person name="Slot J.C."/>
        </authorList>
    </citation>
    <scope>NUCLEOTIDE SEQUENCE [LARGE SCALE GENOMIC DNA]</scope>
    <source>
        <strain evidence="10 11">2629</strain>
    </source>
</reference>
<dbReference type="PANTHER" id="PTHR24058">
    <property type="entry name" value="DUAL SPECIFICITY PROTEIN KINASE"/>
    <property type="match status" value="1"/>
</dbReference>
<name>A0A409VCX8_9AGAR</name>
<feature type="compositionally biased region" description="Polar residues" evidence="8">
    <location>
        <begin position="68"/>
        <end position="83"/>
    </location>
</feature>
<feature type="compositionally biased region" description="Polar residues" evidence="8">
    <location>
        <begin position="602"/>
        <end position="623"/>
    </location>
</feature>
<feature type="compositionally biased region" description="Low complexity" evidence="8">
    <location>
        <begin position="1076"/>
        <end position="1107"/>
    </location>
</feature>
<evidence type="ECO:0000256" key="4">
    <source>
        <dbReference type="ARBA" id="ARBA00022741"/>
    </source>
</evidence>
<feature type="compositionally biased region" description="Polar residues" evidence="8">
    <location>
        <begin position="1246"/>
        <end position="1259"/>
    </location>
</feature>
<feature type="domain" description="Protein kinase" evidence="9">
    <location>
        <begin position="1476"/>
        <end position="1772"/>
    </location>
</feature>
<comment type="similarity">
    <text evidence="1">Belongs to the protein kinase superfamily. CMGC Ser/Thr protein kinase family. MNB/DYRK subfamily.</text>
</comment>
<feature type="compositionally biased region" description="Low complexity" evidence="8">
    <location>
        <begin position="724"/>
        <end position="748"/>
    </location>
</feature>
<keyword evidence="6 7" id="KW-0067">ATP-binding</keyword>
<keyword evidence="4 7" id="KW-0547">Nucleotide-binding</keyword>
<feature type="region of interest" description="Disordered" evidence="8">
    <location>
        <begin position="467"/>
        <end position="1358"/>
    </location>
</feature>
<dbReference type="PROSITE" id="PS50011">
    <property type="entry name" value="PROTEIN_KINASE_DOM"/>
    <property type="match status" value="1"/>
</dbReference>
<feature type="binding site" evidence="7">
    <location>
        <position position="1505"/>
    </location>
    <ligand>
        <name>ATP</name>
        <dbReference type="ChEBI" id="CHEBI:30616"/>
    </ligand>
</feature>
<dbReference type="InParanoid" id="A0A409VCX8"/>
<feature type="region of interest" description="Disordered" evidence="8">
    <location>
        <begin position="194"/>
        <end position="445"/>
    </location>
</feature>